<comment type="caution">
    <text evidence="10">The sequence shown here is derived from an EMBL/GenBank/DDBJ whole genome shotgun (WGS) entry which is preliminary data.</text>
</comment>
<dbReference type="InterPro" id="IPR011491">
    <property type="entry name" value="FlgE_D2"/>
</dbReference>
<dbReference type="GO" id="GO:0005829">
    <property type="term" value="C:cytosol"/>
    <property type="evidence" value="ECO:0007669"/>
    <property type="project" value="TreeGrafter"/>
</dbReference>
<keyword evidence="11" id="KW-1185">Reference proteome</keyword>
<sequence>MSFQQGISGLNAASRSLEVIGNNIASANTVGAKSARAEFADIYANAALHELSSASGMGVRVAAVTQQFAQGSVKTTDNPLDMAINGRGFFQVSTPGTRDAAYTRDGEFQMDNQGYVVTNQGLRLQGYAVDATGKTNGTTGDIQLPTQGIAPKVSSTASVALNLDGRTAAPTATTPAFAMADTSSYTSSTAMNVYDQQGNEHVLSLYFRRTATDNQWEVYTALDGAGVPAAAAGATQQPAGQLTFGADGKIDTTQSGTLSGGTLTAGDLGLNLPFPTSTLPVAGAASTTSAPLALGFGDSTQFGSAFGVTAVSQDGYAAGQLSGFAVDSNGMVQARYSNGKTLPAAQVALADFRNEQGLAPVGGNLWKATPASGQAAISAPGSANLGVLQGGAVEESNVDLTQQLVDMITAQRAYQANAQTIKTEDQMMQTLVNLR</sequence>
<keyword evidence="4 5" id="KW-0975">Bacterial flagellum</keyword>
<feature type="domain" description="Flagellar hook protein FlgE D2" evidence="8">
    <location>
        <begin position="162"/>
        <end position="316"/>
    </location>
</feature>
<dbReference type="Gene3D" id="2.60.98.20">
    <property type="entry name" value="Flagellar hook protein FlgE"/>
    <property type="match status" value="1"/>
</dbReference>
<name>A0A848GXP6_9BURK</name>
<evidence type="ECO:0000259" key="9">
    <source>
        <dbReference type="Pfam" id="PF22692"/>
    </source>
</evidence>
<dbReference type="Pfam" id="PF00460">
    <property type="entry name" value="Flg_bb_rod"/>
    <property type="match status" value="1"/>
</dbReference>
<comment type="subcellular location">
    <subcellularLocation>
        <location evidence="1 5">Bacterial flagellum basal body</location>
    </subcellularLocation>
</comment>
<feature type="domain" description="Flagellar basal-body/hook protein C-terminal" evidence="7">
    <location>
        <begin position="390"/>
        <end position="434"/>
    </location>
</feature>
<evidence type="ECO:0000256" key="3">
    <source>
        <dbReference type="ARBA" id="ARBA00019015"/>
    </source>
</evidence>
<dbReference type="PANTHER" id="PTHR30435">
    <property type="entry name" value="FLAGELLAR PROTEIN"/>
    <property type="match status" value="1"/>
</dbReference>
<dbReference type="PANTHER" id="PTHR30435:SF1">
    <property type="entry name" value="FLAGELLAR HOOK PROTEIN FLGE"/>
    <property type="match status" value="1"/>
</dbReference>
<dbReference type="NCBIfam" id="TIGR03506">
    <property type="entry name" value="FlgEFG_subfam"/>
    <property type="match status" value="1"/>
</dbReference>
<dbReference type="AlphaFoldDB" id="A0A848GXP6"/>
<proteinExistence type="inferred from homology"/>
<dbReference type="NCBIfam" id="NF004238">
    <property type="entry name" value="PRK05682.1-1"/>
    <property type="match status" value="1"/>
</dbReference>
<dbReference type="InterPro" id="IPR053967">
    <property type="entry name" value="LlgE_F_G-like_D1"/>
</dbReference>
<dbReference type="Pfam" id="PF06429">
    <property type="entry name" value="Flg_bbr_C"/>
    <property type="match status" value="1"/>
</dbReference>
<dbReference type="Pfam" id="PF22692">
    <property type="entry name" value="LlgE_F_G_D1"/>
    <property type="match status" value="1"/>
</dbReference>
<comment type="similarity">
    <text evidence="2 5">Belongs to the flagella basal body rod proteins family.</text>
</comment>
<dbReference type="InterPro" id="IPR037925">
    <property type="entry name" value="FlgE/F/G-like"/>
</dbReference>
<protein>
    <recommendedName>
        <fullName evidence="3 5">Flagellar hook protein FlgE</fullName>
    </recommendedName>
</protein>
<accession>A0A848GXP6</accession>
<evidence type="ECO:0000259" key="8">
    <source>
        <dbReference type="Pfam" id="PF07559"/>
    </source>
</evidence>
<dbReference type="InterPro" id="IPR037058">
    <property type="entry name" value="Falgellar_hook_FlgE_sf"/>
</dbReference>
<evidence type="ECO:0000259" key="6">
    <source>
        <dbReference type="Pfam" id="PF00460"/>
    </source>
</evidence>
<evidence type="ECO:0000259" key="7">
    <source>
        <dbReference type="Pfam" id="PF06429"/>
    </source>
</evidence>
<feature type="domain" description="Flagellar hook protein FlgE/F/G-like D1" evidence="9">
    <location>
        <begin position="83"/>
        <end position="155"/>
    </location>
</feature>
<dbReference type="EMBL" id="JABBFX010000001">
    <property type="protein sequence ID" value="NML43436.1"/>
    <property type="molecule type" value="Genomic_DNA"/>
</dbReference>
<evidence type="ECO:0000256" key="5">
    <source>
        <dbReference type="RuleBase" id="RU362116"/>
    </source>
</evidence>
<evidence type="ECO:0000313" key="11">
    <source>
        <dbReference type="Proteomes" id="UP000541185"/>
    </source>
</evidence>
<dbReference type="Pfam" id="PF07559">
    <property type="entry name" value="FlgE_D2"/>
    <property type="match status" value="1"/>
</dbReference>
<evidence type="ECO:0000313" key="10">
    <source>
        <dbReference type="EMBL" id="NML43436.1"/>
    </source>
</evidence>
<dbReference type="SUPFAM" id="SSF117143">
    <property type="entry name" value="Flagellar hook protein flgE"/>
    <property type="match status" value="1"/>
</dbReference>
<feature type="domain" description="Flagellar basal body rod protein N-terminal" evidence="6">
    <location>
        <begin position="6"/>
        <end position="33"/>
    </location>
</feature>
<dbReference type="InterPro" id="IPR010930">
    <property type="entry name" value="Flg_bb/hook_C_dom"/>
</dbReference>
<reference evidence="10 11" key="1">
    <citation type="submission" date="2020-04" db="EMBL/GenBank/DDBJ databases">
        <title>Ramlibacter sp. G-1-2-2 isolated from soil.</title>
        <authorList>
            <person name="Dahal R.H."/>
        </authorList>
    </citation>
    <scope>NUCLEOTIDE SEQUENCE [LARGE SCALE GENOMIC DNA]</scope>
    <source>
        <strain evidence="10 11">G-1-2-2</strain>
    </source>
</reference>
<dbReference type="GO" id="GO:0071978">
    <property type="term" value="P:bacterial-type flagellum-dependent swarming motility"/>
    <property type="evidence" value="ECO:0007669"/>
    <property type="project" value="TreeGrafter"/>
</dbReference>
<dbReference type="RefSeq" id="WP_169417643.1">
    <property type="nucleotide sequence ID" value="NZ_JABBFX010000001.1"/>
</dbReference>
<dbReference type="GO" id="GO:0009424">
    <property type="term" value="C:bacterial-type flagellum hook"/>
    <property type="evidence" value="ECO:0007669"/>
    <property type="project" value="TreeGrafter"/>
</dbReference>
<evidence type="ECO:0000256" key="2">
    <source>
        <dbReference type="ARBA" id="ARBA00009677"/>
    </source>
</evidence>
<dbReference type="GO" id="GO:0009425">
    <property type="term" value="C:bacterial-type flagellum basal body"/>
    <property type="evidence" value="ECO:0007669"/>
    <property type="project" value="UniProtKB-SubCell"/>
</dbReference>
<keyword evidence="10" id="KW-0966">Cell projection</keyword>
<dbReference type="InterPro" id="IPR001444">
    <property type="entry name" value="Flag_bb_rod_N"/>
</dbReference>
<keyword evidence="10" id="KW-0282">Flagellum</keyword>
<keyword evidence="10" id="KW-0969">Cilium</keyword>
<evidence type="ECO:0000256" key="1">
    <source>
        <dbReference type="ARBA" id="ARBA00004117"/>
    </source>
</evidence>
<organism evidence="10 11">
    <name type="scientific">Ramlibacter agri</name>
    <dbReference type="NCBI Taxonomy" id="2728837"/>
    <lineage>
        <taxon>Bacteria</taxon>
        <taxon>Pseudomonadati</taxon>
        <taxon>Pseudomonadota</taxon>
        <taxon>Betaproteobacteria</taxon>
        <taxon>Burkholderiales</taxon>
        <taxon>Comamonadaceae</taxon>
        <taxon>Ramlibacter</taxon>
    </lineage>
</organism>
<comment type="function">
    <text evidence="5">A flexible structure which links the flagellar filament to the drive apparatus in the basal body.</text>
</comment>
<dbReference type="InterPro" id="IPR020013">
    <property type="entry name" value="Flagellar_FlgE/F/G"/>
</dbReference>
<evidence type="ECO:0000256" key="4">
    <source>
        <dbReference type="ARBA" id="ARBA00023143"/>
    </source>
</evidence>
<dbReference type="Proteomes" id="UP000541185">
    <property type="component" value="Unassembled WGS sequence"/>
</dbReference>
<gene>
    <name evidence="10" type="primary">flgE</name>
    <name evidence="10" type="ORF">HHL11_06705</name>
</gene>